<sequence>MARWREYISNLFNAETDGDDAMDVEAGNGEKPDYPEQISRTELTAALKKIRLGRATELYEGSRVPEKTYSQILSKRVAKKVDPLLKEEQCGFWTN</sequence>
<proteinExistence type="predicted"/>
<dbReference type="AlphaFoldDB" id="A0A8K0G543"/>
<gene>
    <name evidence="1" type="ORF">ILUMI_19928</name>
</gene>
<name>A0A8K0G543_IGNLU</name>
<accession>A0A8K0G543</accession>
<keyword evidence="2" id="KW-1185">Reference proteome</keyword>
<evidence type="ECO:0000313" key="1">
    <source>
        <dbReference type="EMBL" id="KAF2886246.1"/>
    </source>
</evidence>
<reference evidence="1" key="1">
    <citation type="submission" date="2019-08" db="EMBL/GenBank/DDBJ databases">
        <title>The genome of the North American firefly Photinus pyralis.</title>
        <authorList>
            <consortium name="Photinus pyralis genome working group"/>
            <person name="Fallon T.R."/>
            <person name="Sander Lower S.E."/>
            <person name="Weng J.-K."/>
        </authorList>
    </citation>
    <scope>NUCLEOTIDE SEQUENCE</scope>
    <source>
        <strain evidence="1">TRF0915ILg1</strain>
        <tissue evidence="1">Whole body</tissue>
    </source>
</reference>
<dbReference type="EMBL" id="VTPC01088242">
    <property type="protein sequence ID" value="KAF2886246.1"/>
    <property type="molecule type" value="Genomic_DNA"/>
</dbReference>
<dbReference type="Proteomes" id="UP000801492">
    <property type="component" value="Unassembled WGS sequence"/>
</dbReference>
<evidence type="ECO:0000313" key="2">
    <source>
        <dbReference type="Proteomes" id="UP000801492"/>
    </source>
</evidence>
<organism evidence="1 2">
    <name type="scientific">Ignelater luminosus</name>
    <name type="common">Cucubano</name>
    <name type="synonym">Pyrophorus luminosus</name>
    <dbReference type="NCBI Taxonomy" id="2038154"/>
    <lineage>
        <taxon>Eukaryota</taxon>
        <taxon>Metazoa</taxon>
        <taxon>Ecdysozoa</taxon>
        <taxon>Arthropoda</taxon>
        <taxon>Hexapoda</taxon>
        <taxon>Insecta</taxon>
        <taxon>Pterygota</taxon>
        <taxon>Neoptera</taxon>
        <taxon>Endopterygota</taxon>
        <taxon>Coleoptera</taxon>
        <taxon>Polyphaga</taxon>
        <taxon>Elateriformia</taxon>
        <taxon>Elateroidea</taxon>
        <taxon>Elateridae</taxon>
        <taxon>Agrypninae</taxon>
        <taxon>Pyrophorini</taxon>
        <taxon>Ignelater</taxon>
    </lineage>
</organism>
<comment type="caution">
    <text evidence="1">The sequence shown here is derived from an EMBL/GenBank/DDBJ whole genome shotgun (WGS) entry which is preliminary data.</text>
</comment>
<protein>
    <submittedName>
        <fullName evidence="1">Uncharacterized protein</fullName>
    </submittedName>
</protein>